<feature type="region of interest" description="Disordered" evidence="1">
    <location>
        <begin position="55"/>
        <end position="78"/>
    </location>
</feature>
<protein>
    <submittedName>
        <fullName evidence="2">Uncharacterized protein</fullName>
    </submittedName>
</protein>
<feature type="compositionally biased region" description="Polar residues" evidence="1">
    <location>
        <begin position="193"/>
        <end position="208"/>
    </location>
</feature>
<feature type="region of interest" description="Disordered" evidence="1">
    <location>
        <begin position="602"/>
        <end position="824"/>
    </location>
</feature>
<feature type="region of interest" description="Disordered" evidence="1">
    <location>
        <begin position="115"/>
        <end position="137"/>
    </location>
</feature>
<feature type="region of interest" description="Disordered" evidence="1">
    <location>
        <begin position="482"/>
        <end position="525"/>
    </location>
</feature>
<dbReference type="AlphaFoldDB" id="J4UKK4"/>
<feature type="region of interest" description="Disordered" evidence="1">
    <location>
        <begin position="538"/>
        <end position="561"/>
    </location>
</feature>
<feature type="compositionally biased region" description="Polar residues" evidence="1">
    <location>
        <begin position="801"/>
        <end position="821"/>
    </location>
</feature>
<dbReference type="Proteomes" id="UP000002748">
    <property type="component" value="Unassembled WGS sequence"/>
</dbReference>
<feature type="compositionally biased region" description="Basic and acidic residues" evidence="1">
    <location>
        <begin position="934"/>
        <end position="964"/>
    </location>
</feature>
<dbReference type="RefSeq" id="XP_014183539.1">
    <property type="nucleotide sequence ID" value="XM_014328064.1"/>
</dbReference>
<feature type="compositionally biased region" description="Polar residues" evidence="1">
    <location>
        <begin position="123"/>
        <end position="137"/>
    </location>
</feature>
<evidence type="ECO:0000313" key="2">
    <source>
        <dbReference type="EMBL" id="EJT52420.1"/>
    </source>
</evidence>
<dbReference type="HOGENOM" id="CLU_320037_0_0_1"/>
<gene>
    <name evidence="2" type="ORF">A1Q1_04632</name>
</gene>
<comment type="caution">
    <text evidence="2">The sequence shown here is derived from an EMBL/GenBank/DDBJ whole genome shotgun (WGS) entry which is preliminary data.</text>
</comment>
<dbReference type="EMBL" id="ALBS01000027">
    <property type="protein sequence ID" value="EJT52420.1"/>
    <property type="molecule type" value="Genomic_DNA"/>
</dbReference>
<feature type="region of interest" description="Disordered" evidence="1">
    <location>
        <begin position="153"/>
        <end position="272"/>
    </location>
</feature>
<proteinExistence type="predicted"/>
<feature type="compositionally biased region" description="Polar residues" evidence="1">
    <location>
        <begin position="170"/>
        <end position="183"/>
    </location>
</feature>
<reference evidence="2 3" key="1">
    <citation type="journal article" date="2012" name="Eukaryot. Cell">
        <title>Draft genome sequence of CBS 2479, the standard type strain of Trichosporon asahii.</title>
        <authorList>
            <person name="Yang R.Y."/>
            <person name="Li H.T."/>
            <person name="Zhu H."/>
            <person name="Zhou G.P."/>
            <person name="Wang M."/>
            <person name="Wang L."/>
        </authorList>
    </citation>
    <scope>NUCLEOTIDE SEQUENCE [LARGE SCALE GENOMIC DNA]</scope>
    <source>
        <strain evidence="3">ATCC 90039 / CBS 2479 / JCM 2466 / KCTC 7840 / NCYC 2677 / UAMH 7654</strain>
    </source>
</reference>
<evidence type="ECO:0000313" key="3">
    <source>
        <dbReference type="Proteomes" id="UP000002748"/>
    </source>
</evidence>
<feature type="compositionally biased region" description="Low complexity" evidence="1">
    <location>
        <begin position="873"/>
        <end position="901"/>
    </location>
</feature>
<name>J4UKK4_TRIAS</name>
<feature type="region of interest" description="Disordered" evidence="1">
    <location>
        <begin position="857"/>
        <end position="964"/>
    </location>
</feature>
<feature type="compositionally biased region" description="Low complexity" evidence="1">
    <location>
        <begin position="662"/>
        <end position="678"/>
    </location>
</feature>
<dbReference type="KEGG" id="tasa:A1Q1_04632"/>
<accession>J4UKK4</accession>
<organism evidence="2 3">
    <name type="scientific">Trichosporon asahii var. asahii (strain ATCC 90039 / CBS 2479 / JCM 2466 / KCTC 7840 / NBRC 103889/ NCYC 2677 / UAMH 7654)</name>
    <name type="common">Yeast</name>
    <dbReference type="NCBI Taxonomy" id="1186058"/>
    <lineage>
        <taxon>Eukaryota</taxon>
        <taxon>Fungi</taxon>
        <taxon>Dikarya</taxon>
        <taxon>Basidiomycota</taxon>
        <taxon>Agaricomycotina</taxon>
        <taxon>Tremellomycetes</taxon>
        <taxon>Trichosporonales</taxon>
        <taxon>Trichosporonaceae</taxon>
        <taxon>Trichosporon</taxon>
    </lineage>
</organism>
<evidence type="ECO:0000256" key="1">
    <source>
        <dbReference type="SAM" id="MobiDB-lite"/>
    </source>
</evidence>
<feature type="compositionally biased region" description="Low complexity" evidence="1">
    <location>
        <begin position="699"/>
        <end position="732"/>
    </location>
</feature>
<feature type="compositionally biased region" description="Low complexity" evidence="1">
    <location>
        <begin position="57"/>
        <end position="70"/>
    </location>
</feature>
<dbReference type="GeneID" id="25988144"/>
<sequence>MGESEHEILWNAAALTSLRRPQLISLSKKYGLKASELAQRLYDFGQTLTPAAKGVLNNNTATTPNPLETPSRPSASLTPLVNDLRINGSTASLPRDSETWEVLDEHNASLIEEEKHTGAVGDSASSNGTAGSKASVSSWKTAANGAALNEFASNHSEEKPPPPRQHKSSFRSLASSIRRTASQAHRHLHKRTFSGSSVATLKSPTVTTKKPRVVQSATLPTTPAKKKAFPSVNDEEPSEILIGSTPDPNAQGSRRAVSTSSAPSHHRTSTIRLVTSPYAAEENWDADELPLTGPNSVAQIKKRVVSKGPPVILEPAAKVTKVYPELPTFLVNSLTPKSNKSVPGAFPGSPTCPQSPDAMDVDCDNLTAPKAVTASKSFVGSPSIIGATMVASPSKFVFGAGQQVSSSQFTDAGAKLLAEMQAKLGGSTFNPELLKGRKAEMSKLVTTNTNLGTGSGFGLRLGSSTAGADRFAAAHQKEFAKMRSNSSSSKLAATSEPAESVEAGKRKMAAAREAPAEATNKRTKTAPKVLNKLRESVRGAPAKPVATPVRKRTSLKPESARKFALLRQKRASLAATTSETPYSSPDLCTSDGEYVLAGTKKSAVDNGKNAATASGTSPLKGAPLKGSPAKKLSSSASMTRKPIPDFGNLPPSTLEPIKDHSIGSARSSASSTGSLSRSLRSRNLDRIASDNSLNKTVTRKASSSNLRALSKSSSPSSLSKGSLPKGSSPRSRAASTIGKGRPTGEPVNSSIPVRKVSAADSLSKKGGADSVRTGLASSTSKLSAPTAASRARMQATVRPPASSNLRHSTRVVSSSKINSSAPTTTSFGSFSVSSPFGEATSRANALGTGFQLSTAKSSVPAVKSPLGPGVTISAPRPLAPRSSAARAAVSSRAAMSPARRATMNAKSPLKSPAKHGYAARTRTRESGISALKSPGRDVNQRRAEIRAKQERFKEEKELRAMLGA</sequence>
<dbReference type="VEuPathDB" id="FungiDB:A1Q1_04632"/>
<feature type="compositionally biased region" description="Polar residues" evidence="1">
    <location>
        <begin position="246"/>
        <end position="263"/>
    </location>
</feature>
<dbReference type="OrthoDB" id="5964929at2759"/>